<gene>
    <name evidence="2" type="ORF">Vafri_15361</name>
</gene>
<evidence type="ECO:0000313" key="2">
    <source>
        <dbReference type="EMBL" id="GIL60844.1"/>
    </source>
</evidence>
<keyword evidence="3" id="KW-1185">Reference proteome</keyword>
<feature type="compositionally biased region" description="Acidic residues" evidence="1">
    <location>
        <begin position="418"/>
        <end position="439"/>
    </location>
</feature>
<name>A0A8J4F5M8_9CHLO</name>
<protein>
    <submittedName>
        <fullName evidence="2">Uncharacterized protein</fullName>
    </submittedName>
</protein>
<reference evidence="2" key="1">
    <citation type="journal article" date="2021" name="Proc. Natl. Acad. Sci. U.S.A.">
        <title>Three genomes in the algal genus Volvox reveal the fate of a haploid sex-determining region after a transition to homothallism.</title>
        <authorList>
            <person name="Yamamoto K."/>
            <person name="Hamaji T."/>
            <person name="Kawai-Toyooka H."/>
            <person name="Matsuzaki R."/>
            <person name="Takahashi F."/>
            <person name="Nishimura Y."/>
            <person name="Kawachi M."/>
            <person name="Noguchi H."/>
            <person name="Minakuchi Y."/>
            <person name="Umen J.G."/>
            <person name="Toyoda A."/>
            <person name="Nozaki H."/>
        </authorList>
    </citation>
    <scope>NUCLEOTIDE SEQUENCE</scope>
    <source>
        <strain evidence="2">NIES-3780</strain>
    </source>
</reference>
<sequence length="456" mass="50233">MQTGTCIPPISQHGRSSWVQSPSTHRAGSRMDFRASRIGAGTATCPGWECTCARRRWHPCWGPRCRPPSRRVRSRKSGHPTSLAGYFSAWWIHPVGTFATPPTGTRTSLPHAITTLNLRAPSCSTLEELAEVASRLSSCVAFNTSGYLKHRLQPQVHWRQGGGSCSWGGLYVRQDVVEARKLRKPTEDGRLDPCLRYFQLGKTRLLAARDVDVTWLNDTYLMRIPDPAPTDSDCGAPEPVEVVKLSHVCWLELTGRFNGVGPGRYKCAWVLRWARRCNVPELKFSITLRAARQLCTSLLAVSAEVVPEAKSGKDSVPGDGISGGDIPALGTVLGGLVVTGRELRGRVGLGWYEQPAGFFQVPPGAVYDVEVKLWNHDSTWKSGLLFKELLLKRVEGEQEQEPPAATEGLLQDERIPGEEEGGDDNGESEDDDSEEEVDEASSYWDGDPFEIHGLGF</sequence>
<proteinExistence type="predicted"/>
<organism evidence="2 3">
    <name type="scientific">Volvox africanus</name>
    <dbReference type="NCBI Taxonomy" id="51714"/>
    <lineage>
        <taxon>Eukaryota</taxon>
        <taxon>Viridiplantae</taxon>
        <taxon>Chlorophyta</taxon>
        <taxon>core chlorophytes</taxon>
        <taxon>Chlorophyceae</taxon>
        <taxon>CS clade</taxon>
        <taxon>Chlamydomonadales</taxon>
        <taxon>Volvocaceae</taxon>
        <taxon>Volvox</taxon>
    </lineage>
</organism>
<feature type="compositionally biased region" description="Polar residues" evidence="1">
    <location>
        <begin position="13"/>
        <end position="26"/>
    </location>
</feature>
<dbReference type="Proteomes" id="UP000747399">
    <property type="component" value="Unassembled WGS sequence"/>
</dbReference>
<dbReference type="EMBL" id="BNCO01000041">
    <property type="protein sequence ID" value="GIL60844.1"/>
    <property type="molecule type" value="Genomic_DNA"/>
</dbReference>
<accession>A0A8J4F5M8</accession>
<feature type="region of interest" description="Disordered" evidence="1">
    <location>
        <begin position="397"/>
        <end position="456"/>
    </location>
</feature>
<dbReference type="AlphaFoldDB" id="A0A8J4F5M8"/>
<dbReference type="InterPro" id="IPR025886">
    <property type="entry name" value="PP2-like"/>
</dbReference>
<dbReference type="Pfam" id="PF14299">
    <property type="entry name" value="PP2"/>
    <property type="match status" value="1"/>
</dbReference>
<evidence type="ECO:0000256" key="1">
    <source>
        <dbReference type="SAM" id="MobiDB-lite"/>
    </source>
</evidence>
<comment type="caution">
    <text evidence="2">The sequence shown here is derived from an EMBL/GenBank/DDBJ whole genome shotgun (WGS) entry which is preliminary data.</text>
</comment>
<feature type="region of interest" description="Disordered" evidence="1">
    <location>
        <begin position="1"/>
        <end position="29"/>
    </location>
</feature>
<evidence type="ECO:0000313" key="3">
    <source>
        <dbReference type="Proteomes" id="UP000747399"/>
    </source>
</evidence>